<evidence type="ECO:0000256" key="1">
    <source>
        <dbReference type="ARBA" id="ARBA00009405"/>
    </source>
</evidence>
<gene>
    <name evidence="5" type="ORF">SAMN02745216_00853</name>
</gene>
<keyword evidence="2" id="KW-0479">Metal-binding</keyword>
<dbReference type="OrthoDB" id="9784013at2"/>
<dbReference type="GO" id="GO:0006552">
    <property type="term" value="P:L-leucine catabolic process"/>
    <property type="evidence" value="ECO:0007669"/>
    <property type="project" value="TreeGrafter"/>
</dbReference>
<proteinExistence type="inferred from homology"/>
<dbReference type="RefSeq" id="WP_073473240.1">
    <property type="nucleotide sequence ID" value="NZ_FQZU01000003.1"/>
</dbReference>
<dbReference type="STRING" id="1121393.SAMN02745216_00853"/>
<dbReference type="Proteomes" id="UP000183994">
    <property type="component" value="Unassembled WGS sequence"/>
</dbReference>
<evidence type="ECO:0000313" key="5">
    <source>
        <dbReference type="EMBL" id="SHI98461.1"/>
    </source>
</evidence>
<dbReference type="InterPro" id="IPR000891">
    <property type="entry name" value="PYR_CT"/>
</dbReference>
<dbReference type="Gene3D" id="3.20.20.70">
    <property type="entry name" value="Aldolase class I"/>
    <property type="match status" value="1"/>
</dbReference>
<dbReference type="AlphaFoldDB" id="A0A1M6FL74"/>
<name>A0A1M6FL74_9BACT</name>
<keyword evidence="3 5" id="KW-0456">Lyase</keyword>
<keyword evidence="6" id="KW-1185">Reference proteome</keyword>
<protein>
    <submittedName>
        <fullName evidence="5">Hydroxymethylglutaryl-CoA lyase</fullName>
    </submittedName>
</protein>
<dbReference type="PROSITE" id="PS50991">
    <property type="entry name" value="PYR_CT"/>
    <property type="match status" value="1"/>
</dbReference>
<organism evidence="5 6">
    <name type="scientific">Desulfatibacillum alkenivorans DSM 16219</name>
    <dbReference type="NCBI Taxonomy" id="1121393"/>
    <lineage>
        <taxon>Bacteria</taxon>
        <taxon>Pseudomonadati</taxon>
        <taxon>Thermodesulfobacteriota</taxon>
        <taxon>Desulfobacteria</taxon>
        <taxon>Desulfobacterales</taxon>
        <taxon>Desulfatibacillaceae</taxon>
        <taxon>Desulfatibacillum</taxon>
    </lineage>
</organism>
<dbReference type="InterPro" id="IPR043594">
    <property type="entry name" value="HMGL"/>
</dbReference>
<feature type="domain" description="Pyruvate carboxyltransferase" evidence="4">
    <location>
        <begin position="10"/>
        <end position="307"/>
    </location>
</feature>
<reference evidence="6" key="1">
    <citation type="submission" date="2016-11" db="EMBL/GenBank/DDBJ databases">
        <authorList>
            <person name="Varghese N."/>
            <person name="Submissions S."/>
        </authorList>
    </citation>
    <scope>NUCLEOTIDE SEQUENCE [LARGE SCALE GENOMIC DNA]</scope>
    <source>
        <strain evidence="6">DSM 16219</strain>
    </source>
</reference>
<evidence type="ECO:0000256" key="3">
    <source>
        <dbReference type="ARBA" id="ARBA00023239"/>
    </source>
</evidence>
<dbReference type="GO" id="GO:0004419">
    <property type="term" value="F:hydroxymethylglutaryl-CoA lyase activity"/>
    <property type="evidence" value="ECO:0007669"/>
    <property type="project" value="TreeGrafter"/>
</dbReference>
<evidence type="ECO:0000256" key="2">
    <source>
        <dbReference type="ARBA" id="ARBA00022723"/>
    </source>
</evidence>
<dbReference type="PANTHER" id="PTHR42738:SF7">
    <property type="entry name" value="HYDROXYMETHYLGLUTARYL-COA LYASE"/>
    <property type="match status" value="1"/>
</dbReference>
<evidence type="ECO:0000259" key="4">
    <source>
        <dbReference type="PROSITE" id="PS50991"/>
    </source>
</evidence>
<dbReference type="Pfam" id="PF00682">
    <property type="entry name" value="HMGL-like"/>
    <property type="match status" value="1"/>
</dbReference>
<accession>A0A1M6FL74</accession>
<dbReference type="PANTHER" id="PTHR42738">
    <property type="entry name" value="HYDROXYMETHYLGLUTARYL-COA LYASE"/>
    <property type="match status" value="1"/>
</dbReference>
<dbReference type="SUPFAM" id="SSF51569">
    <property type="entry name" value="Aldolase"/>
    <property type="match status" value="1"/>
</dbReference>
<evidence type="ECO:0000313" key="6">
    <source>
        <dbReference type="Proteomes" id="UP000183994"/>
    </source>
</evidence>
<comment type="similarity">
    <text evidence="1">Belongs to the HMG-CoA lyase family.</text>
</comment>
<sequence length="339" mass="37652">MSELKYPKKVTVGDITVRDGFQHEEIFIPTDAKVWVAEQLILAGFKRIETTNYGPPKLMPQFKDADELTRRLRNSKKIKHLIDDVELTAITIREKAAERAIQAKLDGNGPDRILFMVSTSESHHKTNSGLSLDAYWKMCEEYIPKAHDAGLKVCGTVSTIWGCPIEGPTELQKAVDFTKRWLDIGADDIEHADHDGSAPPNKVYDYFSLILDQIPDPSLHVAHFHVTRGWGCANVLAALQAGITHYESTIGGLGGQPANFCDRVPVGGTGKYYYEDASIVGLISTEDMVVMMDEMGIDTGLDVDRVLDIGRMMEKIIGRRLRSECAHTGRIPKTLTGRV</sequence>
<dbReference type="InterPro" id="IPR013785">
    <property type="entry name" value="Aldolase_TIM"/>
</dbReference>
<dbReference type="GO" id="GO:0046872">
    <property type="term" value="F:metal ion binding"/>
    <property type="evidence" value="ECO:0007669"/>
    <property type="project" value="UniProtKB-KW"/>
</dbReference>
<dbReference type="GO" id="GO:0046951">
    <property type="term" value="P:ketone body biosynthetic process"/>
    <property type="evidence" value="ECO:0007669"/>
    <property type="project" value="TreeGrafter"/>
</dbReference>
<dbReference type="EMBL" id="FQZU01000003">
    <property type="protein sequence ID" value="SHI98461.1"/>
    <property type="molecule type" value="Genomic_DNA"/>
</dbReference>